<dbReference type="EMBL" id="GGEC01081621">
    <property type="protein sequence ID" value="MBX62105.1"/>
    <property type="molecule type" value="Transcribed_RNA"/>
</dbReference>
<sequence>MEFTQQNTKPQCEIYSYSFHNYFKNVKNYYIVVIL</sequence>
<protein>
    <submittedName>
        <fullName evidence="1">Uncharacterized protein</fullName>
    </submittedName>
</protein>
<organism evidence="1">
    <name type="scientific">Rhizophora mucronata</name>
    <name type="common">Asiatic mangrove</name>
    <dbReference type="NCBI Taxonomy" id="61149"/>
    <lineage>
        <taxon>Eukaryota</taxon>
        <taxon>Viridiplantae</taxon>
        <taxon>Streptophyta</taxon>
        <taxon>Embryophyta</taxon>
        <taxon>Tracheophyta</taxon>
        <taxon>Spermatophyta</taxon>
        <taxon>Magnoliopsida</taxon>
        <taxon>eudicotyledons</taxon>
        <taxon>Gunneridae</taxon>
        <taxon>Pentapetalae</taxon>
        <taxon>rosids</taxon>
        <taxon>fabids</taxon>
        <taxon>Malpighiales</taxon>
        <taxon>Rhizophoraceae</taxon>
        <taxon>Rhizophora</taxon>
    </lineage>
</organism>
<reference evidence="1" key="1">
    <citation type="submission" date="2018-02" db="EMBL/GenBank/DDBJ databases">
        <title>Rhizophora mucronata_Transcriptome.</title>
        <authorList>
            <person name="Meera S.P."/>
            <person name="Sreeshan A."/>
            <person name="Augustine A."/>
        </authorList>
    </citation>
    <scope>NUCLEOTIDE SEQUENCE</scope>
    <source>
        <tissue evidence="1">Leaf</tissue>
    </source>
</reference>
<proteinExistence type="predicted"/>
<dbReference type="AlphaFoldDB" id="A0A2P2Q540"/>
<accession>A0A2P2Q540</accession>
<evidence type="ECO:0000313" key="1">
    <source>
        <dbReference type="EMBL" id="MBX62105.1"/>
    </source>
</evidence>
<name>A0A2P2Q540_RHIMU</name>